<evidence type="ECO:0000313" key="5">
    <source>
        <dbReference type="Proteomes" id="UP001147782"/>
    </source>
</evidence>
<comment type="similarity">
    <text evidence="1">Belongs to the LOR family.</text>
</comment>
<dbReference type="InterPro" id="IPR038595">
    <property type="entry name" value="LOR_sf"/>
</dbReference>
<dbReference type="EMBL" id="JAPZBS010000008">
    <property type="protein sequence ID" value="KAJ5364486.1"/>
    <property type="molecule type" value="Genomic_DNA"/>
</dbReference>
<dbReference type="Proteomes" id="UP001147782">
    <property type="component" value="Unassembled WGS sequence"/>
</dbReference>
<dbReference type="OrthoDB" id="97518at2759"/>
<reference evidence="4" key="1">
    <citation type="submission" date="2022-11" db="EMBL/GenBank/DDBJ databases">
        <authorList>
            <person name="Petersen C."/>
        </authorList>
    </citation>
    <scope>NUCLEOTIDE SEQUENCE</scope>
    <source>
        <strain evidence="4">IBT 29864</strain>
    </source>
</reference>
<dbReference type="Pfam" id="PF04525">
    <property type="entry name" value="LOR"/>
    <property type="match status" value="1"/>
</dbReference>
<evidence type="ECO:0000256" key="3">
    <source>
        <dbReference type="SAM" id="Phobius"/>
    </source>
</evidence>
<evidence type="ECO:0000256" key="1">
    <source>
        <dbReference type="ARBA" id="ARBA00005437"/>
    </source>
</evidence>
<sequence>MSYTSYSEARMSLHSKGFKPKPRKSMRPPERQVALRTESIVPAKTTLVLKPNGNAQSVAAYIITTEEEEEELVYTVSGRKYGDRVCREFHDASGLPLFELHTKTALGRPYSWYITMPGGGDIKIAEGEPRWGNNNKSMKFSFRNMAANDTKSDSDKDMTLLISPCGDIMARYDIVDGDRRIGGVYESIHHNDTLALLPKSRRKSLRPAMDLVIVTGVDSSLVAAIAIIMFEWTYGAE</sequence>
<evidence type="ECO:0008006" key="6">
    <source>
        <dbReference type="Google" id="ProtNLM"/>
    </source>
</evidence>
<feature type="region of interest" description="Disordered" evidence="2">
    <location>
        <begin position="1"/>
        <end position="31"/>
    </location>
</feature>
<dbReference type="RefSeq" id="XP_056552112.1">
    <property type="nucleotide sequence ID" value="XM_056703112.1"/>
</dbReference>
<comment type="caution">
    <text evidence="4">The sequence shown here is derived from an EMBL/GenBank/DDBJ whole genome shotgun (WGS) entry which is preliminary data.</text>
</comment>
<keyword evidence="3" id="KW-0472">Membrane</keyword>
<evidence type="ECO:0000256" key="2">
    <source>
        <dbReference type="SAM" id="MobiDB-lite"/>
    </source>
</evidence>
<dbReference type="AlphaFoldDB" id="A0A9W9RQE5"/>
<feature type="compositionally biased region" description="Basic residues" evidence="2">
    <location>
        <begin position="16"/>
        <end position="26"/>
    </location>
</feature>
<accession>A0A9W9RQE5</accession>
<evidence type="ECO:0000313" key="4">
    <source>
        <dbReference type="EMBL" id="KAJ5364486.1"/>
    </source>
</evidence>
<dbReference type="InterPro" id="IPR007612">
    <property type="entry name" value="LOR"/>
</dbReference>
<reference evidence="4" key="2">
    <citation type="journal article" date="2023" name="IMA Fungus">
        <title>Comparative genomic study of the Penicillium genus elucidates a diverse pangenome and 15 lateral gene transfer events.</title>
        <authorList>
            <person name="Petersen C."/>
            <person name="Sorensen T."/>
            <person name="Nielsen M.R."/>
            <person name="Sondergaard T.E."/>
            <person name="Sorensen J.L."/>
            <person name="Fitzpatrick D.A."/>
            <person name="Frisvad J.C."/>
            <person name="Nielsen K.L."/>
        </authorList>
    </citation>
    <scope>NUCLEOTIDE SEQUENCE</scope>
    <source>
        <strain evidence="4">IBT 29864</strain>
    </source>
</reference>
<gene>
    <name evidence="4" type="ORF">N7496_010199</name>
</gene>
<dbReference type="Gene3D" id="2.40.160.200">
    <property type="entry name" value="LURP1-related"/>
    <property type="match status" value="1"/>
</dbReference>
<feature type="transmembrane region" description="Helical" evidence="3">
    <location>
        <begin position="208"/>
        <end position="230"/>
    </location>
</feature>
<organism evidence="4 5">
    <name type="scientific">Penicillium cataractarum</name>
    <dbReference type="NCBI Taxonomy" id="2100454"/>
    <lineage>
        <taxon>Eukaryota</taxon>
        <taxon>Fungi</taxon>
        <taxon>Dikarya</taxon>
        <taxon>Ascomycota</taxon>
        <taxon>Pezizomycotina</taxon>
        <taxon>Eurotiomycetes</taxon>
        <taxon>Eurotiomycetidae</taxon>
        <taxon>Eurotiales</taxon>
        <taxon>Aspergillaceae</taxon>
        <taxon>Penicillium</taxon>
    </lineage>
</organism>
<proteinExistence type="inferred from homology"/>
<dbReference type="InterPro" id="IPR025659">
    <property type="entry name" value="Tubby-like_C"/>
</dbReference>
<dbReference type="GeneID" id="81442291"/>
<protein>
    <recommendedName>
        <fullName evidence="6">Tubby C-terminal domain-containing protein</fullName>
    </recommendedName>
</protein>
<keyword evidence="3" id="KW-0812">Transmembrane</keyword>
<keyword evidence="5" id="KW-1185">Reference proteome</keyword>
<name>A0A9W9RQE5_9EURO</name>
<keyword evidence="3" id="KW-1133">Transmembrane helix</keyword>
<dbReference type="SUPFAM" id="SSF54518">
    <property type="entry name" value="Tubby C-terminal domain-like"/>
    <property type="match status" value="1"/>
</dbReference>